<dbReference type="PANTHER" id="PTHR33507:SF4">
    <property type="entry name" value="NODULATION COMPETITIVENESS PROTEIN NFED"/>
    <property type="match status" value="1"/>
</dbReference>
<dbReference type="CDD" id="cd07020">
    <property type="entry name" value="Clp_protease_NfeD_1"/>
    <property type="match status" value="1"/>
</dbReference>
<dbReference type="Gene3D" id="2.40.50.140">
    <property type="entry name" value="Nucleic acid-binding proteins"/>
    <property type="match status" value="1"/>
</dbReference>
<feature type="region of interest" description="Disordered" evidence="5">
    <location>
        <begin position="150"/>
        <end position="186"/>
    </location>
</feature>
<dbReference type="InterPro" id="IPR012340">
    <property type="entry name" value="NA-bd_OB-fold"/>
</dbReference>
<feature type="transmembrane region" description="Helical" evidence="6">
    <location>
        <begin position="278"/>
        <end position="300"/>
    </location>
</feature>
<evidence type="ECO:0000259" key="9">
    <source>
        <dbReference type="Pfam" id="PF25145"/>
    </source>
</evidence>
<feature type="transmembrane region" description="Helical" evidence="6">
    <location>
        <begin position="352"/>
        <end position="374"/>
    </location>
</feature>
<evidence type="ECO:0000256" key="6">
    <source>
        <dbReference type="SAM" id="Phobius"/>
    </source>
</evidence>
<evidence type="ECO:0000256" key="3">
    <source>
        <dbReference type="ARBA" id="ARBA00022989"/>
    </source>
</evidence>
<evidence type="ECO:0000256" key="1">
    <source>
        <dbReference type="ARBA" id="ARBA00004141"/>
    </source>
</evidence>
<dbReference type="EMBL" id="PGGM01000017">
    <property type="protein sequence ID" value="PSH58925.1"/>
    <property type="molecule type" value="Genomic_DNA"/>
</dbReference>
<dbReference type="InterPro" id="IPR029045">
    <property type="entry name" value="ClpP/crotonase-like_dom_sf"/>
</dbReference>
<feature type="transmembrane region" description="Helical" evidence="6">
    <location>
        <begin position="312"/>
        <end position="345"/>
    </location>
</feature>
<name>A0A2P7AXI8_9HYPH</name>
<comment type="caution">
    <text evidence="10">The sequence shown here is derived from an EMBL/GenBank/DDBJ whole genome shotgun (WGS) entry which is preliminary data.</text>
</comment>
<organism evidence="10 11">
    <name type="scientific">Phyllobacterium sophorae</name>
    <dbReference type="NCBI Taxonomy" id="1520277"/>
    <lineage>
        <taxon>Bacteria</taxon>
        <taxon>Pseudomonadati</taxon>
        <taxon>Pseudomonadota</taxon>
        <taxon>Alphaproteobacteria</taxon>
        <taxon>Hyphomicrobiales</taxon>
        <taxon>Phyllobacteriaceae</taxon>
        <taxon>Phyllobacterium</taxon>
    </lineage>
</organism>
<dbReference type="AlphaFoldDB" id="A0A2P7AXI8"/>
<dbReference type="GO" id="GO:0016020">
    <property type="term" value="C:membrane"/>
    <property type="evidence" value="ECO:0007669"/>
    <property type="project" value="UniProtKB-SubCell"/>
</dbReference>
<dbReference type="Pfam" id="PF25145">
    <property type="entry name" value="NfeD1b_N"/>
    <property type="match status" value="1"/>
</dbReference>
<feature type="domain" description="NfeD integral membrane" evidence="8">
    <location>
        <begin position="286"/>
        <end position="401"/>
    </location>
</feature>
<protein>
    <submittedName>
        <fullName evidence="10">Nodulation protein NfeD</fullName>
    </submittedName>
</protein>
<evidence type="ECO:0000259" key="8">
    <source>
        <dbReference type="Pfam" id="PF24961"/>
    </source>
</evidence>
<feature type="domain" description="NfeD1b N-terminal" evidence="9">
    <location>
        <begin position="51"/>
        <end position="201"/>
    </location>
</feature>
<reference evidence="11" key="1">
    <citation type="submission" date="2017-11" db="EMBL/GenBank/DDBJ databases">
        <authorList>
            <person name="Kuznetsova I."/>
            <person name="Sazanova A."/>
            <person name="Chirak E."/>
            <person name="Safronova V."/>
            <person name="Willems A."/>
        </authorList>
    </citation>
    <scope>NUCLEOTIDE SEQUENCE [LARGE SCALE GENOMIC DNA]</scope>
    <source>
        <strain evidence="11">CCBAU 03422</strain>
    </source>
</reference>
<keyword evidence="11" id="KW-1185">Reference proteome</keyword>
<dbReference type="InterPro" id="IPR056738">
    <property type="entry name" value="NfeD1b_N"/>
</dbReference>
<dbReference type="SUPFAM" id="SSF141322">
    <property type="entry name" value="NfeD domain-like"/>
    <property type="match status" value="1"/>
</dbReference>
<comment type="subcellular location">
    <subcellularLocation>
        <location evidence="1">Membrane</location>
        <topology evidence="1">Multi-pass membrane protein</topology>
    </subcellularLocation>
</comment>
<dbReference type="Proteomes" id="UP000241764">
    <property type="component" value="Unassembled WGS sequence"/>
</dbReference>
<dbReference type="PANTHER" id="PTHR33507">
    <property type="entry name" value="INNER MEMBRANE PROTEIN YBBJ"/>
    <property type="match status" value="1"/>
</dbReference>
<keyword evidence="3 6" id="KW-1133">Transmembrane helix</keyword>
<feature type="transmembrane region" description="Helical" evidence="6">
    <location>
        <begin position="386"/>
        <end position="407"/>
    </location>
</feature>
<evidence type="ECO:0000256" key="5">
    <source>
        <dbReference type="SAM" id="MobiDB-lite"/>
    </source>
</evidence>
<sequence>MELMRKIIGKWFGYSRAAVSVSIALLGILLSALPNHAQEPQAVKSALVLQLEGIVGPALSDYILRGLRTAGERNASLVIVQMDTPGGLDTSMREIIRGILASPVPVATYVSPSGARAASAGTYILYASHIAAMAPGTNLGAATPIQISDLPFPGGDEAKKDKEEDTKAKKQGDNATAPPTPHTPMEAKAINDASAYIRSLAELRGRNVDWAEKAVREAASLSASAALKGNVIDILATNVDELLVQINGRSVKAGGNNITLDTSAITLERIQQDWRTQLLMVITNPNVALVLMMIGIYGLIFEFMAPGSYFPATIGAICLLIGLYALAVLPVNFAGLGLIVLGLALMASEAFITSFGVLGIGGVIAFISGATILIDTDIPALRISWPVTGAVALASLALSLIVMRLVFSSQKRPVVTGSEEMVRAHGEVLDWCGGRGHVLAHGERWAAVSEAPLTKGQQVRIADINGVVLKVELDQPESS</sequence>
<evidence type="ECO:0000313" key="10">
    <source>
        <dbReference type="EMBL" id="PSH58925.1"/>
    </source>
</evidence>
<dbReference type="Gene3D" id="3.90.226.10">
    <property type="entry name" value="2-enoyl-CoA Hydratase, Chain A, domain 1"/>
    <property type="match status" value="1"/>
</dbReference>
<dbReference type="InterPro" id="IPR002810">
    <property type="entry name" value="NfeD-like_C"/>
</dbReference>
<dbReference type="Pfam" id="PF01957">
    <property type="entry name" value="NfeD"/>
    <property type="match status" value="1"/>
</dbReference>
<evidence type="ECO:0000256" key="4">
    <source>
        <dbReference type="ARBA" id="ARBA00023136"/>
    </source>
</evidence>
<keyword evidence="4 6" id="KW-0472">Membrane</keyword>
<feature type="compositionally biased region" description="Basic and acidic residues" evidence="5">
    <location>
        <begin position="156"/>
        <end position="172"/>
    </location>
</feature>
<evidence type="ECO:0000313" key="11">
    <source>
        <dbReference type="Proteomes" id="UP000241764"/>
    </source>
</evidence>
<dbReference type="InterPro" id="IPR056739">
    <property type="entry name" value="NfeD_membrane"/>
</dbReference>
<dbReference type="OrthoDB" id="5289056at2"/>
<gene>
    <name evidence="10" type="ORF">CU103_26975</name>
</gene>
<feature type="domain" description="NfeD-like C-terminal" evidence="7">
    <location>
        <begin position="419"/>
        <end position="472"/>
    </location>
</feature>
<keyword evidence="2 6" id="KW-0812">Transmembrane</keyword>
<evidence type="ECO:0000256" key="2">
    <source>
        <dbReference type="ARBA" id="ARBA00022692"/>
    </source>
</evidence>
<evidence type="ECO:0000259" key="7">
    <source>
        <dbReference type="Pfam" id="PF01957"/>
    </source>
</evidence>
<proteinExistence type="predicted"/>
<dbReference type="SUPFAM" id="SSF52096">
    <property type="entry name" value="ClpP/crotonase"/>
    <property type="match status" value="1"/>
</dbReference>
<dbReference type="FunFam" id="3.90.226.10:FF:000089">
    <property type="entry name" value="Membrane-bound serine protease"/>
    <property type="match status" value="1"/>
</dbReference>
<accession>A0A2P7AXI8</accession>
<dbReference type="Pfam" id="PF24961">
    <property type="entry name" value="NfeD_membrane"/>
    <property type="match status" value="1"/>
</dbReference>
<dbReference type="InterPro" id="IPR052165">
    <property type="entry name" value="Membrane_assoc_protease"/>
</dbReference>